<dbReference type="Proteomes" id="UP001152622">
    <property type="component" value="Chromosome 12"/>
</dbReference>
<feature type="region of interest" description="Disordered" evidence="1">
    <location>
        <begin position="119"/>
        <end position="174"/>
    </location>
</feature>
<evidence type="ECO:0000313" key="2">
    <source>
        <dbReference type="EMBL" id="KAJ8345089.1"/>
    </source>
</evidence>
<feature type="compositionally biased region" description="Polar residues" evidence="1">
    <location>
        <begin position="48"/>
        <end position="61"/>
    </location>
</feature>
<proteinExistence type="predicted"/>
<gene>
    <name evidence="2" type="ORF">SKAU_G00292820</name>
</gene>
<reference evidence="2" key="1">
    <citation type="journal article" date="2023" name="Science">
        <title>Genome structures resolve the early diversification of teleost fishes.</title>
        <authorList>
            <person name="Parey E."/>
            <person name="Louis A."/>
            <person name="Montfort J."/>
            <person name="Bouchez O."/>
            <person name="Roques C."/>
            <person name="Iampietro C."/>
            <person name="Lluch J."/>
            <person name="Castinel A."/>
            <person name="Donnadieu C."/>
            <person name="Desvignes T."/>
            <person name="Floi Bucao C."/>
            <person name="Jouanno E."/>
            <person name="Wen M."/>
            <person name="Mejri S."/>
            <person name="Dirks R."/>
            <person name="Jansen H."/>
            <person name="Henkel C."/>
            <person name="Chen W.J."/>
            <person name="Zahm M."/>
            <person name="Cabau C."/>
            <person name="Klopp C."/>
            <person name="Thompson A.W."/>
            <person name="Robinson-Rechavi M."/>
            <person name="Braasch I."/>
            <person name="Lecointre G."/>
            <person name="Bobe J."/>
            <person name="Postlethwait J.H."/>
            <person name="Berthelot C."/>
            <person name="Roest Crollius H."/>
            <person name="Guiguen Y."/>
        </authorList>
    </citation>
    <scope>NUCLEOTIDE SEQUENCE</scope>
    <source>
        <strain evidence="2">WJC10195</strain>
    </source>
</reference>
<comment type="caution">
    <text evidence="2">The sequence shown here is derived from an EMBL/GenBank/DDBJ whole genome shotgun (WGS) entry which is preliminary data.</text>
</comment>
<name>A0A9Q1IM94_SYNKA</name>
<dbReference type="EMBL" id="JAINUF010000012">
    <property type="protein sequence ID" value="KAJ8345089.1"/>
    <property type="molecule type" value="Genomic_DNA"/>
</dbReference>
<protein>
    <submittedName>
        <fullName evidence="2">Uncharacterized protein</fullName>
    </submittedName>
</protein>
<sequence length="174" mass="18763">MKGCNAPLQTALLREEPGPVTLSSSNGLIRSLDTGDGILLEARHKQAGSPQEGTRVTNSSEGPLYKRAQERAGELTLTNAASSHSAVRTPSRAVRASPGSRSDSVILIPFLHCKIRSSGSSRFSSLQPDRRYWTPHPRSTPIATDTAKETGSHFQQKAFKDSDPVSQRGVRSGR</sequence>
<organism evidence="2 3">
    <name type="scientific">Synaphobranchus kaupii</name>
    <name type="common">Kaup's arrowtooth eel</name>
    <dbReference type="NCBI Taxonomy" id="118154"/>
    <lineage>
        <taxon>Eukaryota</taxon>
        <taxon>Metazoa</taxon>
        <taxon>Chordata</taxon>
        <taxon>Craniata</taxon>
        <taxon>Vertebrata</taxon>
        <taxon>Euteleostomi</taxon>
        <taxon>Actinopterygii</taxon>
        <taxon>Neopterygii</taxon>
        <taxon>Teleostei</taxon>
        <taxon>Anguilliformes</taxon>
        <taxon>Synaphobranchidae</taxon>
        <taxon>Synaphobranchus</taxon>
    </lineage>
</organism>
<keyword evidence="3" id="KW-1185">Reference proteome</keyword>
<dbReference type="AlphaFoldDB" id="A0A9Q1IM94"/>
<feature type="region of interest" description="Disordered" evidence="1">
    <location>
        <begin position="1"/>
        <end position="30"/>
    </location>
</feature>
<evidence type="ECO:0000313" key="3">
    <source>
        <dbReference type="Proteomes" id="UP001152622"/>
    </source>
</evidence>
<evidence type="ECO:0000256" key="1">
    <source>
        <dbReference type="SAM" id="MobiDB-lite"/>
    </source>
</evidence>
<accession>A0A9Q1IM94</accession>
<feature type="region of interest" description="Disordered" evidence="1">
    <location>
        <begin position="43"/>
        <end position="101"/>
    </location>
</feature>
<feature type="compositionally biased region" description="Polar residues" evidence="1">
    <location>
        <begin position="76"/>
        <end position="88"/>
    </location>
</feature>